<dbReference type="Proteomes" id="UP000031516">
    <property type="component" value="Unassembled WGS sequence"/>
</dbReference>
<reference evidence="8 9" key="1">
    <citation type="submission" date="2014-03" db="EMBL/GenBank/DDBJ databases">
        <title>The genome of Kluyveromyces dobzhanskii.</title>
        <authorList>
            <person name="Nystedt B."/>
            <person name="Astrom S."/>
        </authorList>
    </citation>
    <scope>NUCLEOTIDE SEQUENCE [LARGE SCALE GENOMIC DNA]</scope>
    <source>
        <strain evidence="8 9">CBS 2104</strain>
    </source>
</reference>
<feature type="region of interest" description="Disordered" evidence="6">
    <location>
        <begin position="747"/>
        <end position="795"/>
    </location>
</feature>
<evidence type="ECO:0000256" key="2">
    <source>
        <dbReference type="ARBA" id="ARBA00004496"/>
    </source>
</evidence>
<dbReference type="PANTHER" id="PTHR23030">
    <property type="entry name" value="PCD6 INTERACTING PROTEIN-RELATED"/>
    <property type="match status" value="1"/>
</dbReference>
<keyword evidence="9" id="KW-1185">Reference proteome</keyword>
<protein>
    <recommendedName>
        <fullName evidence="5">BRO domain-containing protein 1</fullName>
    </recommendedName>
</protein>
<comment type="subcellular location">
    <subcellularLocation>
        <location evidence="2">Cytoplasm</location>
    </subcellularLocation>
    <subcellularLocation>
        <location evidence="1">Endosome</location>
    </subcellularLocation>
</comment>
<feature type="compositionally biased region" description="Polar residues" evidence="6">
    <location>
        <begin position="771"/>
        <end position="794"/>
    </location>
</feature>
<evidence type="ECO:0000256" key="6">
    <source>
        <dbReference type="SAM" id="MobiDB-lite"/>
    </source>
</evidence>
<evidence type="ECO:0000259" key="7">
    <source>
        <dbReference type="PROSITE" id="PS51180"/>
    </source>
</evidence>
<dbReference type="OrthoDB" id="2141925at2759"/>
<dbReference type="InterPro" id="IPR004328">
    <property type="entry name" value="BRO1_dom"/>
</dbReference>
<dbReference type="AlphaFoldDB" id="A0A0A8LAB1"/>
<evidence type="ECO:0000313" key="8">
    <source>
        <dbReference type="EMBL" id="CDO95162.1"/>
    </source>
</evidence>
<evidence type="ECO:0000313" key="9">
    <source>
        <dbReference type="Proteomes" id="UP000031516"/>
    </source>
</evidence>
<dbReference type="Gene3D" id="1.20.140.50">
    <property type="entry name" value="alix/aip1 like domains"/>
    <property type="match status" value="1"/>
</dbReference>
<keyword evidence="3" id="KW-0963">Cytoplasm</keyword>
<evidence type="ECO:0000256" key="3">
    <source>
        <dbReference type="ARBA" id="ARBA00022490"/>
    </source>
</evidence>
<dbReference type="GO" id="GO:0043328">
    <property type="term" value="P:protein transport to vacuole involved in ubiquitin-dependent protein catabolic process via the multivesicular body sorting pathway"/>
    <property type="evidence" value="ECO:0007669"/>
    <property type="project" value="TreeGrafter"/>
</dbReference>
<dbReference type="CDD" id="cd09237">
    <property type="entry name" value="V_ScBro1_like"/>
    <property type="match status" value="1"/>
</dbReference>
<dbReference type="Pfam" id="PF13949">
    <property type="entry name" value="ALIX_LYPXL_bnd"/>
    <property type="match status" value="1"/>
</dbReference>
<proteinExistence type="predicted"/>
<keyword evidence="4" id="KW-0967">Endosome</keyword>
<dbReference type="Gene3D" id="1.20.120.560">
    <property type="entry name" value="alix/aip1 in complex with the ypdl late domain"/>
    <property type="match status" value="1"/>
</dbReference>
<name>A0A0A8LAB1_9SACH</name>
<comment type="caution">
    <text evidence="8">The sequence shown here is derived from an EMBL/GenBank/DDBJ whole genome shotgun (WGS) entry which is preliminary data.</text>
</comment>
<dbReference type="InterPro" id="IPR025304">
    <property type="entry name" value="ALIX_V_dom"/>
</dbReference>
<evidence type="ECO:0000256" key="1">
    <source>
        <dbReference type="ARBA" id="ARBA00004177"/>
    </source>
</evidence>
<evidence type="ECO:0000256" key="5">
    <source>
        <dbReference type="ARBA" id="ARBA00041284"/>
    </source>
</evidence>
<dbReference type="InterPro" id="IPR038499">
    <property type="entry name" value="BRO1_sf"/>
</dbReference>
<dbReference type="GO" id="GO:0005768">
    <property type="term" value="C:endosome"/>
    <property type="evidence" value="ECO:0007669"/>
    <property type="project" value="UniProtKB-SubCell"/>
</dbReference>
<dbReference type="EMBL" id="CCBQ010000043">
    <property type="protein sequence ID" value="CDO95162.1"/>
    <property type="molecule type" value="Genomic_DNA"/>
</dbReference>
<gene>
    <name evidence="8" type="ORF">KLDO_g3409</name>
</gene>
<dbReference type="CDD" id="cd09242">
    <property type="entry name" value="BRO1_ScBro1_like"/>
    <property type="match status" value="1"/>
</dbReference>
<evidence type="ECO:0000256" key="4">
    <source>
        <dbReference type="ARBA" id="ARBA00022753"/>
    </source>
</evidence>
<dbReference type="PROSITE" id="PS51180">
    <property type="entry name" value="BRO1"/>
    <property type="match status" value="1"/>
</dbReference>
<accession>A0A0A8LAB1</accession>
<sequence length="806" mass="91003">MKTVLLPLKIKDTENVNWTIGLVNYLKKSYGSSQWSIFYDEDKTKAIDACRTTANSDLAPESLLEQNYKYAAILEQIYLRLGAHSSSLKIEFTWYEAEYRSGLAGKKFKQHTVVFEKSSIMYNIGVLLSQIAKKKMADDYKGAIPYLNRAMACFSYMSNNFLNSPSIDCAAENTSFLATLSHAEAQELFLLTLVNGPDACKRASLISKLAHTTMNLYAECENFYDQSSTNFGSSQYGEETWKDIITFKVHLYRAITTYNHMKVLEETHKVGEAIAYGKIAAKEIKEAVSYKTYVNDEIDPTGLKTIIDETVKSLTKDNDFIYNDAIPASVSIENIKTMDAVKPVTWEEQLSGYIDGVADLCNGAFKGIVPMEVYENESIYSEEKASLLRKEVDNADTADWEYQSFIEFTDLPKLVKDLETKYANGSNGSLNDPQFDLMKQQIRSWASVIQTSKFKNVSEQMQTIVNKRNEILSMLSSISADQRDNALKIKTSLLQASQSDDKIFASINPYLEEINLLTNNQLLWKIVDKLQIKSNEPSLLDLDDSKNQQILKILDNIKENQDTLRLLKEERSRNLKDFKASLNKDDITQKLILHTGRTKKEMKAVFEEELNKFKPLSTRIEATIFKQKNMINDTKIKLNEVFELTGVQDTTLEQKNVLKDRQEFFSKIEAAYSQFTTYSSDLPKGLSFYETLFNMTKDLSVASSGRQSFDSVDSNLLPPNVPQKSTQSTTFTESFAKLSLNSGANSGLSHIPENAAAKSGAPQLPPKPPSIGTNDLLSEQKPRSGSTSFYNNPSVFDEDLYSKFSK</sequence>
<dbReference type="Gene3D" id="1.25.40.280">
    <property type="entry name" value="alix/aip1 like domains"/>
    <property type="match status" value="1"/>
</dbReference>
<dbReference type="Pfam" id="PF03097">
    <property type="entry name" value="BRO1"/>
    <property type="match status" value="1"/>
</dbReference>
<dbReference type="SMART" id="SM01041">
    <property type="entry name" value="BRO1"/>
    <property type="match status" value="1"/>
</dbReference>
<organism evidence="8 9">
    <name type="scientific">Kluyveromyces dobzhanskii CBS 2104</name>
    <dbReference type="NCBI Taxonomy" id="1427455"/>
    <lineage>
        <taxon>Eukaryota</taxon>
        <taxon>Fungi</taxon>
        <taxon>Dikarya</taxon>
        <taxon>Ascomycota</taxon>
        <taxon>Saccharomycotina</taxon>
        <taxon>Saccharomycetes</taxon>
        <taxon>Saccharomycetales</taxon>
        <taxon>Saccharomycetaceae</taxon>
        <taxon>Kluyveromyces</taxon>
    </lineage>
</organism>
<feature type="domain" description="BRO1" evidence="7">
    <location>
        <begin position="4"/>
        <end position="402"/>
    </location>
</feature>
<dbReference type="PANTHER" id="PTHR23030:SF30">
    <property type="entry name" value="TYROSINE-PROTEIN PHOSPHATASE NON-RECEPTOR TYPE 23"/>
    <property type="match status" value="1"/>
</dbReference>